<evidence type="ECO:0000256" key="3">
    <source>
        <dbReference type="ARBA" id="ARBA00022475"/>
    </source>
</evidence>
<keyword evidence="7" id="KW-0805">Transcription regulation</keyword>
<keyword evidence="6" id="KW-1133">Transmembrane helix</keyword>
<evidence type="ECO:0000313" key="13">
    <source>
        <dbReference type="EMBL" id="PLS03806.1"/>
    </source>
</evidence>
<dbReference type="AlphaFoldDB" id="A0A2N5HE47"/>
<dbReference type="PANTHER" id="PTHR33392">
    <property type="entry name" value="POLYISOPRENYL-TEICHOIC ACID--PEPTIDOGLYCAN TEICHOIC ACID TRANSFERASE TAGU"/>
    <property type="match status" value="1"/>
</dbReference>
<evidence type="ECO:0000256" key="6">
    <source>
        <dbReference type="ARBA" id="ARBA00022989"/>
    </source>
</evidence>
<sequence length="128" mass="13663">MVFTLLLLAGGGYVAAQYSNGLSFASGGKTNEIHTELSDSSNTFSTSDSAFDDFEGGESQFGEINVLLIGDDARGDEDDTRSDALMIGHYDQTTNKVKLISLMRDIYVDIPGHGMEKINAAYALGGPE</sequence>
<keyword evidence="4" id="KW-0812">Transmembrane</keyword>
<comment type="similarity">
    <text evidence="2">Belongs to the LytR/CpsA/Psr (LCP) family.</text>
</comment>
<evidence type="ECO:0000256" key="4">
    <source>
        <dbReference type="ARBA" id="ARBA00022692"/>
    </source>
</evidence>
<keyword evidence="3" id="KW-1003">Cell membrane</keyword>
<reference evidence="13 14" key="1">
    <citation type="submission" date="2017-11" db="EMBL/GenBank/DDBJ databases">
        <title>Comparitive Functional Genomics of Dry Heat Resistant strains isolated from the Viking Spacecraft.</title>
        <authorList>
            <person name="Seuylemezian A."/>
            <person name="Cooper K."/>
            <person name="Vaishampayan P."/>
        </authorList>
    </citation>
    <scope>NUCLEOTIDE SEQUENCE [LARGE SCALE GENOMIC DNA]</scope>
    <source>
        <strain evidence="13 14">V32-6</strain>
    </source>
</reference>
<dbReference type="EMBL" id="PGVE01000051">
    <property type="protein sequence ID" value="PLS03806.1"/>
    <property type="molecule type" value="Genomic_DNA"/>
</dbReference>
<evidence type="ECO:0000256" key="2">
    <source>
        <dbReference type="ARBA" id="ARBA00006068"/>
    </source>
</evidence>
<comment type="subcellular location">
    <subcellularLocation>
        <location evidence="1">Cell membrane</location>
        <topology evidence="1">Single-pass type II membrane protein</topology>
    </subcellularLocation>
</comment>
<dbReference type="InterPro" id="IPR050922">
    <property type="entry name" value="LytR/CpsA/Psr_CW_biosynth"/>
</dbReference>
<feature type="non-terminal residue" evidence="13">
    <location>
        <position position="128"/>
    </location>
</feature>
<dbReference type="GO" id="GO:0071555">
    <property type="term" value="P:cell wall organization"/>
    <property type="evidence" value="ECO:0007669"/>
    <property type="project" value="UniProtKB-KW"/>
</dbReference>
<evidence type="ECO:0000313" key="14">
    <source>
        <dbReference type="Proteomes" id="UP000234950"/>
    </source>
</evidence>
<dbReference type="OrthoDB" id="9782542at2"/>
<evidence type="ECO:0000256" key="8">
    <source>
        <dbReference type="ARBA" id="ARBA00023136"/>
    </source>
</evidence>
<dbReference type="PANTHER" id="PTHR33392:SF8">
    <property type="entry name" value="REGULATORY PROTEIN MSRR"/>
    <property type="match status" value="1"/>
</dbReference>
<keyword evidence="9" id="KW-0804">Transcription</keyword>
<dbReference type="Proteomes" id="UP000234950">
    <property type="component" value="Unassembled WGS sequence"/>
</dbReference>
<evidence type="ECO:0000256" key="7">
    <source>
        <dbReference type="ARBA" id="ARBA00023015"/>
    </source>
</evidence>
<keyword evidence="8" id="KW-0472">Membrane</keyword>
<evidence type="ECO:0000259" key="12">
    <source>
        <dbReference type="Pfam" id="PF03816"/>
    </source>
</evidence>
<keyword evidence="14" id="KW-1185">Reference proteome</keyword>
<evidence type="ECO:0000256" key="9">
    <source>
        <dbReference type="ARBA" id="ARBA00023163"/>
    </source>
</evidence>
<protein>
    <recommendedName>
        <fullName evidence="11">Regulatory protein MsrR</fullName>
    </recommendedName>
</protein>
<dbReference type="GO" id="GO:0005886">
    <property type="term" value="C:plasma membrane"/>
    <property type="evidence" value="ECO:0007669"/>
    <property type="project" value="UniProtKB-SubCell"/>
</dbReference>
<evidence type="ECO:0000256" key="10">
    <source>
        <dbReference type="ARBA" id="ARBA00037178"/>
    </source>
</evidence>
<evidence type="ECO:0000256" key="1">
    <source>
        <dbReference type="ARBA" id="ARBA00004401"/>
    </source>
</evidence>
<evidence type="ECO:0000256" key="5">
    <source>
        <dbReference type="ARBA" id="ARBA00022968"/>
    </source>
</evidence>
<keyword evidence="5" id="KW-0735">Signal-anchor</keyword>
<evidence type="ECO:0000256" key="11">
    <source>
        <dbReference type="ARBA" id="ARBA00040752"/>
    </source>
</evidence>
<comment type="caution">
    <text evidence="13">The sequence shown here is derived from an EMBL/GenBank/DDBJ whole genome shotgun (WGS) entry which is preliminary data.</text>
</comment>
<proteinExistence type="inferred from homology"/>
<accession>A0A2N5HE47</accession>
<dbReference type="Pfam" id="PF03816">
    <property type="entry name" value="LytR_cpsA_psr"/>
    <property type="match status" value="1"/>
</dbReference>
<gene>
    <name evidence="13" type="ORF">CVD27_13310</name>
</gene>
<dbReference type="Gene3D" id="3.30.420.590">
    <property type="match status" value="1"/>
</dbReference>
<name>A0A2N5HE47_9BACI</name>
<comment type="function">
    <text evidence="10">Involved in SarA attenuation. Affects resistance to oxacillin and teicoplanin, as well as the synthesis of virulence factors.</text>
</comment>
<dbReference type="InterPro" id="IPR004474">
    <property type="entry name" value="LytR_CpsA_psr"/>
</dbReference>
<feature type="domain" description="Cell envelope-related transcriptional attenuator" evidence="12">
    <location>
        <begin position="81"/>
        <end position="128"/>
    </location>
</feature>
<organism evidence="13 14">
    <name type="scientific">Neobacillus cucumis</name>
    <dbReference type="NCBI Taxonomy" id="1740721"/>
    <lineage>
        <taxon>Bacteria</taxon>
        <taxon>Bacillati</taxon>
        <taxon>Bacillota</taxon>
        <taxon>Bacilli</taxon>
        <taxon>Bacillales</taxon>
        <taxon>Bacillaceae</taxon>
        <taxon>Neobacillus</taxon>
    </lineage>
</organism>